<proteinExistence type="predicted"/>
<evidence type="ECO:0000313" key="2">
    <source>
        <dbReference type="Proteomes" id="UP000018817"/>
    </source>
</evidence>
<dbReference type="Proteomes" id="UP000018817">
    <property type="component" value="Unassembled WGS sequence"/>
</dbReference>
<evidence type="ECO:0000313" key="1">
    <source>
        <dbReference type="EMBL" id="ETM97208.1"/>
    </source>
</evidence>
<dbReference type="AlphaFoldDB" id="W2PAD9"/>
<reference evidence="2" key="1">
    <citation type="submission" date="2011-12" db="EMBL/GenBank/DDBJ databases">
        <authorList>
            <consortium name="The Broad Institute Genome Sequencing Platform"/>
            <person name="Russ C."/>
            <person name="Tyler B."/>
            <person name="Panabieres F."/>
            <person name="Shan W."/>
            <person name="Tripathy S."/>
            <person name="Grunwald N."/>
            <person name="Machado M."/>
            <person name="Young S.K."/>
            <person name="Zeng Q."/>
            <person name="Gargeya S."/>
            <person name="Fitzgerald M."/>
            <person name="Haas B."/>
            <person name="Abouelleil A."/>
            <person name="Alvarado L."/>
            <person name="Arachchi H.M."/>
            <person name="Berlin A."/>
            <person name="Chapman S.B."/>
            <person name="Gearin G."/>
            <person name="Goldberg J."/>
            <person name="Griggs A."/>
            <person name="Gujja S."/>
            <person name="Hansen M."/>
            <person name="Heiman D."/>
            <person name="Howarth C."/>
            <person name="Larimer J."/>
            <person name="Lui A."/>
            <person name="MacDonald P.J.P."/>
            <person name="McCowen C."/>
            <person name="Montmayeur A."/>
            <person name="Murphy C."/>
            <person name="Neiman D."/>
            <person name="Pearson M."/>
            <person name="Priest M."/>
            <person name="Roberts A."/>
            <person name="Saif S."/>
            <person name="Shea T."/>
            <person name="Sisk P."/>
            <person name="Stolte C."/>
            <person name="Sykes S."/>
            <person name="Wortman J."/>
            <person name="Nusbaum C."/>
            <person name="Birren B."/>
        </authorList>
    </citation>
    <scope>NUCLEOTIDE SEQUENCE [LARGE SCALE GENOMIC DNA]</scope>
    <source>
        <strain evidence="2">INRA-310</strain>
    </source>
</reference>
<reference evidence="1 2" key="2">
    <citation type="submission" date="2013-11" db="EMBL/GenBank/DDBJ databases">
        <title>The Genome Sequence of Phytophthora parasitica INRA-310.</title>
        <authorList>
            <consortium name="The Broad Institute Genomics Platform"/>
            <person name="Russ C."/>
            <person name="Tyler B."/>
            <person name="Panabieres F."/>
            <person name="Shan W."/>
            <person name="Tripathy S."/>
            <person name="Grunwald N."/>
            <person name="Machado M."/>
            <person name="Johnson C.S."/>
            <person name="Arredondo F."/>
            <person name="Hong C."/>
            <person name="Coffey M."/>
            <person name="Young S.K."/>
            <person name="Zeng Q."/>
            <person name="Gargeya S."/>
            <person name="Fitzgerald M."/>
            <person name="Abouelleil A."/>
            <person name="Alvarado L."/>
            <person name="Chapman S.B."/>
            <person name="Gainer-Dewar J."/>
            <person name="Goldberg J."/>
            <person name="Griggs A."/>
            <person name="Gujja S."/>
            <person name="Hansen M."/>
            <person name="Howarth C."/>
            <person name="Imamovic A."/>
            <person name="Ireland A."/>
            <person name="Larimer J."/>
            <person name="McCowan C."/>
            <person name="Murphy C."/>
            <person name="Pearson M."/>
            <person name="Poon T.W."/>
            <person name="Priest M."/>
            <person name="Roberts A."/>
            <person name="Saif S."/>
            <person name="Shea T."/>
            <person name="Sykes S."/>
            <person name="Wortman J."/>
            <person name="Nusbaum C."/>
            <person name="Birren B."/>
        </authorList>
    </citation>
    <scope>NUCLEOTIDE SEQUENCE [LARGE SCALE GENOMIC DNA]</scope>
    <source>
        <strain evidence="1 2">INRA-310</strain>
    </source>
</reference>
<sequence length="76" mass="8605">MTSDEQAAMIPFLRYNETLEEFLVESSDEKLSFADATLVDIDVIAVESPYVGVEWIPPTFNDVKRLFSQLESSSLE</sequence>
<dbReference type="VEuPathDB" id="FungiDB:PPTG_25038"/>
<organism evidence="1 2">
    <name type="scientific">Phytophthora nicotianae (strain INRA-310)</name>
    <name type="common">Phytophthora parasitica</name>
    <dbReference type="NCBI Taxonomy" id="761204"/>
    <lineage>
        <taxon>Eukaryota</taxon>
        <taxon>Sar</taxon>
        <taxon>Stramenopiles</taxon>
        <taxon>Oomycota</taxon>
        <taxon>Peronosporomycetes</taxon>
        <taxon>Peronosporales</taxon>
        <taxon>Peronosporaceae</taxon>
        <taxon>Phytophthora</taxon>
    </lineage>
</organism>
<protein>
    <submittedName>
        <fullName evidence="1">Uncharacterized protein</fullName>
    </submittedName>
</protein>
<gene>
    <name evidence="1" type="ORF">PPTG_25038</name>
</gene>
<accession>W2PAD9</accession>
<dbReference type="EMBL" id="KI670172">
    <property type="protein sequence ID" value="ETM97208.1"/>
    <property type="molecule type" value="Genomic_DNA"/>
</dbReference>
<name>W2PAD9_PHYN3</name>
<dbReference type="GeneID" id="20193637"/>
<dbReference type="RefSeq" id="XP_008917495.1">
    <property type="nucleotide sequence ID" value="XM_008919247.1"/>
</dbReference>